<evidence type="ECO:0000259" key="15">
    <source>
        <dbReference type="PROSITE" id="PS50035"/>
    </source>
</evidence>
<keyword evidence="8" id="KW-0443">Lipid metabolism</keyword>
<dbReference type="FunFam" id="3.30.870.10:FF:000021">
    <property type="entry name" value="Cardiolipin synthase"/>
    <property type="match status" value="1"/>
</dbReference>
<dbReference type="Pfam" id="PF13396">
    <property type="entry name" value="PLDc_N"/>
    <property type="match status" value="1"/>
</dbReference>
<dbReference type="InterPro" id="IPR001736">
    <property type="entry name" value="PLipase_D/transphosphatidylase"/>
</dbReference>
<dbReference type="PANTHER" id="PTHR21248">
    <property type="entry name" value="CARDIOLIPIN SYNTHASE"/>
    <property type="match status" value="1"/>
</dbReference>
<dbReference type="AlphaFoldDB" id="A0A2Z6E5X4"/>
<dbReference type="PANTHER" id="PTHR21248:SF22">
    <property type="entry name" value="PHOSPHOLIPASE D"/>
    <property type="match status" value="1"/>
</dbReference>
<dbReference type="PROSITE" id="PS50035">
    <property type="entry name" value="PLD"/>
    <property type="match status" value="2"/>
</dbReference>
<dbReference type="InterPro" id="IPR027379">
    <property type="entry name" value="CLS_N"/>
</dbReference>
<dbReference type="InterPro" id="IPR025202">
    <property type="entry name" value="PLD-like_dom"/>
</dbReference>
<dbReference type="SMART" id="SM00155">
    <property type="entry name" value="PLDc"/>
    <property type="match status" value="2"/>
</dbReference>
<dbReference type="InterPro" id="IPR022924">
    <property type="entry name" value="Cardiolipin_synthase"/>
</dbReference>
<dbReference type="Gene3D" id="3.30.870.10">
    <property type="entry name" value="Endonuclease Chain A"/>
    <property type="match status" value="2"/>
</dbReference>
<keyword evidence="3" id="KW-0444">Lipid biosynthesis</keyword>
<keyword evidence="11" id="KW-1208">Phospholipid metabolism</keyword>
<name>A0A2Z6E5X4_9GAMM</name>
<dbReference type="GO" id="GO:0032049">
    <property type="term" value="P:cardiolipin biosynthetic process"/>
    <property type="evidence" value="ECO:0007669"/>
    <property type="project" value="UniProtKB-UniRule"/>
</dbReference>
<dbReference type="EC" id="2.7.8.-" evidence="13"/>
<keyword evidence="4" id="KW-0808">Transferase</keyword>
<dbReference type="KEGG" id="rbd:ALSL_1494"/>
<evidence type="ECO:0000313" key="16">
    <source>
        <dbReference type="EMBL" id="BBD80151.1"/>
    </source>
</evidence>
<keyword evidence="6" id="KW-0677">Repeat</keyword>
<reference evidence="17" key="1">
    <citation type="submission" date="2018-04" db="EMBL/GenBank/DDBJ databases">
        <authorList>
            <person name="Watanabe M."/>
            <person name="Kojima H."/>
        </authorList>
    </citation>
    <scope>NUCLEOTIDE SEQUENCE [LARGE SCALE GENOMIC DNA]</scope>
    <source>
        <strain evidence="17">Dysh456</strain>
    </source>
</reference>
<accession>A0A2Z6E5X4</accession>
<dbReference type="Proteomes" id="UP000270530">
    <property type="component" value="Chromosome"/>
</dbReference>
<keyword evidence="17" id="KW-1185">Reference proteome</keyword>
<dbReference type="SUPFAM" id="SSF56024">
    <property type="entry name" value="Phospholipase D/nuclease"/>
    <property type="match status" value="2"/>
</dbReference>
<evidence type="ECO:0000256" key="12">
    <source>
        <dbReference type="ARBA" id="ARBA00057569"/>
    </source>
</evidence>
<sequence>MLAGLIGTLALACHVAGIAAAIHAVMHVRTPQGAIGWMLALIFVPYFALPPYLFLGSSHFHGYTQVQRLRSRQTRPAPWPGRGEYLAKHPPRPECARYRAIGRMLGARFHGGHRLRLLIDGAATFAALFDAIGQAERQVLVQFFIIHDDALGRRLQQVLLERAAAGVHVCVLYDSIGSHALPRHYVDTLRRGGVDIRPFATRRWRNRFQLNFRNHRKIVVVDGWRGFLGGLNVGDEYLGLKPPLSPWRDTHLEVQGPAVADLQRSFARDWRWATGEEAPFMPPRAGPGTASVLTVATGPADPQESGSLFFVEAIHAARRRVWLTTPYFVPDQAVLAALRLAVLRGVDVRILLPARPDHRMVFLASTLRAHEAIRAGVRLYRYQPGFLHQKVLLIDEDTAAVGSMNLDSRSFRLNFEITALAVDRAFAGEVEAMLAADFARSRAVDLAEYRHAPFLRRLAMHLVWLLEPVL</sequence>
<dbReference type="GO" id="GO:0005886">
    <property type="term" value="C:plasma membrane"/>
    <property type="evidence" value="ECO:0007669"/>
    <property type="project" value="UniProtKB-SubCell"/>
</dbReference>
<keyword evidence="2" id="KW-1003">Cell membrane</keyword>
<evidence type="ECO:0000256" key="2">
    <source>
        <dbReference type="ARBA" id="ARBA00022475"/>
    </source>
</evidence>
<feature type="transmembrane region" description="Helical" evidence="14">
    <location>
        <begin position="37"/>
        <end position="55"/>
    </location>
</feature>
<keyword evidence="5 14" id="KW-0812">Transmembrane</keyword>
<gene>
    <name evidence="16" type="ORF">ALSL_1494</name>
</gene>
<proteinExistence type="predicted"/>
<keyword evidence="9 14" id="KW-0472">Membrane</keyword>
<feature type="domain" description="PLD phosphodiesterase" evidence="15">
    <location>
        <begin position="383"/>
        <end position="410"/>
    </location>
</feature>
<dbReference type="FunFam" id="3.30.870.10:FF:000014">
    <property type="entry name" value="Cardiolipin synthase"/>
    <property type="match status" value="1"/>
</dbReference>
<dbReference type="NCBIfam" id="TIGR04265">
    <property type="entry name" value="bac_cardiolipin"/>
    <property type="match status" value="1"/>
</dbReference>
<comment type="function">
    <text evidence="12">Catalyzes the reversible phosphatidyl group transfer from one phosphatidylglycerol molecule to another to form cardiolipin (CL) (diphosphatidylglycerol) and glycerol.</text>
</comment>
<evidence type="ECO:0000256" key="4">
    <source>
        <dbReference type="ARBA" id="ARBA00022679"/>
    </source>
</evidence>
<evidence type="ECO:0000256" key="5">
    <source>
        <dbReference type="ARBA" id="ARBA00022692"/>
    </source>
</evidence>
<comment type="subcellular location">
    <subcellularLocation>
        <location evidence="1">Cell membrane</location>
        <topology evidence="1">Multi-pass membrane protein</topology>
    </subcellularLocation>
</comment>
<evidence type="ECO:0000256" key="3">
    <source>
        <dbReference type="ARBA" id="ARBA00022516"/>
    </source>
</evidence>
<protein>
    <recommendedName>
        <fullName evidence="13">Cardiolipin synthase</fullName>
        <ecNumber evidence="13">2.7.8.-</ecNumber>
    </recommendedName>
</protein>
<dbReference type="Pfam" id="PF13091">
    <property type="entry name" value="PLDc_2"/>
    <property type="match status" value="2"/>
</dbReference>
<dbReference type="OrthoDB" id="9762009at2"/>
<reference evidence="17" key="2">
    <citation type="submission" date="2018-06" db="EMBL/GenBank/DDBJ databases">
        <title>Genome sequence of Rhodanobacteraceae bacterium strain Dysh456.</title>
        <authorList>
            <person name="Fukui M."/>
        </authorList>
    </citation>
    <scope>NUCLEOTIDE SEQUENCE [LARGE SCALE GENOMIC DNA]</scope>
    <source>
        <strain evidence="17">Dysh456</strain>
    </source>
</reference>
<evidence type="ECO:0000313" key="17">
    <source>
        <dbReference type="Proteomes" id="UP000270530"/>
    </source>
</evidence>
<dbReference type="GO" id="GO:0008808">
    <property type="term" value="F:cardiolipin synthase activity"/>
    <property type="evidence" value="ECO:0007669"/>
    <property type="project" value="UniProtKB-UniRule"/>
</dbReference>
<dbReference type="RefSeq" id="WP_126537901.1">
    <property type="nucleotide sequence ID" value="NZ_AP018560.1"/>
</dbReference>
<dbReference type="EMBL" id="AP018560">
    <property type="protein sequence ID" value="BBD80151.1"/>
    <property type="molecule type" value="Genomic_DNA"/>
</dbReference>
<feature type="domain" description="PLD phosphodiesterase" evidence="15">
    <location>
        <begin position="210"/>
        <end position="237"/>
    </location>
</feature>
<evidence type="ECO:0000256" key="11">
    <source>
        <dbReference type="ARBA" id="ARBA00023264"/>
    </source>
</evidence>
<keyword evidence="10" id="KW-0594">Phospholipid biosynthesis</keyword>
<keyword evidence="7 14" id="KW-1133">Transmembrane helix</keyword>
<evidence type="ECO:0000256" key="1">
    <source>
        <dbReference type="ARBA" id="ARBA00004651"/>
    </source>
</evidence>
<evidence type="ECO:0000256" key="6">
    <source>
        <dbReference type="ARBA" id="ARBA00022737"/>
    </source>
</evidence>
<evidence type="ECO:0000256" key="9">
    <source>
        <dbReference type="ARBA" id="ARBA00023136"/>
    </source>
</evidence>
<evidence type="ECO:0000256" key="8">
    <source>
        <dbReference type="ARBA" id="ARBA00023098"/>
    </source>
</evidence>
<evidence type="ECO:0000256" key="7">
    <source>
        <dbReference type="ARBA" id="ARBA00022989"/>
    </source>
</evidence>
<organism evidence="16 17">
    <name type="scientific">Aerosticca soli</name>
    <dbReference type="NCBI Taxonomy" id="2010829"/>
    <lineage>
        <taxon>Bacteria</taxon>
        <taxon>Pseudomonadati</taxon>
        <taxon>Pseudomonadota</taxon>
        <taxon>Gammaproteobacteria</taxon>
        <taxon>Lysobacterales</taxon>
        <taxon>Rhodanobacteraceae</taxon>
        <taxon>Aerosticca</taxon>
    </lineage>
</organism>
<evidence type="ECO:0000256" key="10">
    <source>
        <dbReference type="ARBA" id="ARBA00023209"/>
    </source>
</evidence>
<evidence type="ECO:0000256" key="13">
    <source>
        <dbReference type="NCBIfam" id="TIGR04265"/>
    </source>
</evidence>
<dbReference type="CDD" id="cd09155">
    <property type="entry name" value="PLDc_PaCLS_like_1"/>
    <property type="match status" value="1"/>
</dbReference>
<evidence type="ECO:0000256" key="14">
    <source>
        <dbReference type="SAM" id="Phobius"/>
    </source>
</evidence>